<reference evidence="2" key="1">
    <citation type="journal article" date="2019" name="G3 (Bethesda)">
        <title>Genome Assemblies of Two Rare Opportunistic Yeast Pathogens: Diutina rugosa (syn. Candida rugosa) and Trichomonascus ciferrii (syn. Candida ciferrii).</title>
        <authorList>
            <person name="Mixao V."/>
            <person name="Saus E."/>
            <person name="Hansen A.P."/>
            <person name="Lass-Florl C."/>
            <person name="Gabaldon T."/>
        </authorList>
    </citation>
    <scope>NUCLEOTIDE SEQUENCE</scope>
    <source>
        <strain evidence="2">CBS 4856</strain>
    </source>
</reference>
<feature type="compositionally biased region" description="Basic residues" evidence="1">
    <location>
        <begin position="258"/>
        <end position="273"/>
    </location>
</feature>
<accession>A0A642UVK8</accession>
<dbReference type="OrthoDB" id="4084536at2759"/>
<evidence type="ECO:0000313" key="2">
    <source>
        <dbReference type="EMBL" id="KAA8902664.1"/>
    </source>
</evidence>
<keyword evidence="3" id="KW-1185">Reference proteome</keyword>
<feature type="region of interest" description="Disordered" evidence="1">
    <location>
        <begin position="185"/>
        <end position="273"/>
    </location>
</feature>
<feature type="region of interest" description="Disordered" evidence="1">
    <location>
        <begin position="40"/>
        <end position="64"/>
    </location>
</feature>
<feature type="region of interest" description="Disordered" evidence="1">
    <location>
        <begin position="135"/>
        <end position="173"/>
    </location>
</feature>
<feature type="compositionally biased region" description="Polar residues" evidence="1">
    <location>
        <begin position="53"/>
        <end position="64"/>
    </location>
</feature>
<dbReference type="Proteomes" id="UP000761534">
    <property type="component" value="Unassembled WGS sequence"/>
</dbReference>
<comment type="caution">
    <text evidence="2">The sequence shown here is derived from an EMBL/GenBank/DDBJ whole genome shotgun (WGS) entry which is preliminary data.</text>
</comment>
<evidence type="ECO:0000256" key="1">
    <source>
        <dbReference type="SAM" id="MobiDB-lite"/>
    </source>
</evidence>
<proteinExistence type="predicted"/>
<evidence type="ECO:0000313" key="3">
    <source>
        <dbReference type="Proteomes" id="UP000761534"/>
    </source>
</evidence>
<dbReference type="AlphaFoldDB" id="A0A642UVK8"/>
<dbReference type="VEuPathDB" id="FungiDB:TRICI_005831"/>
<sequence>MLNSSNEDLSVPITPLGQVVSTPTTMSNNNPFVLRRLNSVSSTGAGSDDEDPSNPQNLVTDSSWPQYDDDLVMKVYYEYVDNPTVAPFAGRIPPSGIVNRVARDTTKQAKLEGRHFPHTLSAVRKRLLLLCNRQEAQVPRPPSRTNSTSPFDQQQSQFMTPRRGSESPFDPPMSASNMLNLWWNSSRSSQNPTPPPTLYHQDRPLASPFHDTSTNTNFSSQTMATPEQSPSSHIRQPTPLRGGPPPPLDDFEDLNVTSKRKRDSLKLKRGINN</sequence>
<dbReference type="EMBL" id="SWFS01000460">
    <property type="protein sequence ID" value="KAA8902664.1"/>
    <property type="molecule type" value="Genomic_DNA"/>
</dbReference>
<name>A0A642UVK8_9ASCO</name>
<feature type="compositionally biased region" description="Polar residues" evidence="1">
    <location>
        <begin position="210"/>
        <end position="235"/>
    </location>
</feature>
<gene>
    <name evidence="2" type="ORF">TRICI_005831</name>
</gene>
<protein>
    <submittedName>
        <fullName evidence="2">Uncharacterized protein</fullName>
    </submittedName>
</protein>
<organism evidence="2 3">
    <name type="scientific">Trichomonascus ciferrii</name>
    <dbReference type="NCBI Taxonomy" id="44093"/>
    <lineage>
        <taxon>Eukaryota</taxon>
        <taxon>Fungi</taxon>
        <taxon>Dikarya</taxon>
        <taxon>Ascomycota</taxon>
        <taxon>Saccharomycotina</taxon>
        <taxon>Dipodascomycetes</taxon>
        <taxon>Dipodascales</taxon>
        <taxon>Trichomonascaceae</taxon>
        <taxon>Trichomonascus</taxon>
        <taxon>Trichomonascus ciferrii complex</taxon>
    </lineage>
</organism>